<feature type="binding site" evidence="3">
    <location>
        <position position="92"/>
    </location>
    <ligand>
        <name>substrate</name>
    </ligand>
</feature>
<dbReference type="InterPro" id="IPR001345">
    <property type="entry name" value="PG/BPGM_mutase_AS"/>
</dbReference>
<dbReference type="GO" id="GO:0004331">
    <property type="term" value="F:fructose-2,6-bisphosphate 2-phosphatase activity"/>
    <property type="evidence" value="ECO:0007669"/>
    <property type="project" value="TreeGrafter"/>
</dbReference>
<dbReference type="AlphaFoldDB" id="A0A0R1TH69"/>
<dbReference type="PANTHER" id="PTHR46517">
    <property type="entry name" value="FRUCTOSE-2,6-BISPHOSPHATASE TIGAR"/>
    <property type="match status" value="1"/>
</dbReference>
<evidence type="ECO:0000256" key="1">
    <source>
        <dbReference type="ARBA" id="ARBA00022801"/>
    </source>
</evidence>
<sequence length="258" mass="30108">MIEKKREELIFPVFLVKIFGTIGIEFQVKLVIKMVVHFYLVRHGQTKLNRSRRLQGVTNSPLTKKGVRMAKRLGNELKDLKFEAVYTSDLKRTQETARFIIEENTTWQPTIYTDPDLREISFGRFEEAQSWKVAPKLLKKLGFRKIIQAFLNQEHVAELTELFQNMDETELIEDSDHLNQRMRRALTNIGNYYQKRGGGNVLIVTHGLILSSFVESLQGDVPMFLLDNARASRIDYHEDGHFEIIFINKRKPEDPNVK</sequence>
<evidence type="ECO:0000313" key="5">
    <source>
        <dbReference type="Proteomes" id="UP000051048"/>
    </source>
</evidence>
<dbReference type="InterPro" id="IPR013078">
    <property type="entry name" value="His_Pase_superF_clade-1"/>
</dbReference>
<dbReference type="Pfam" id="PF00300">
    <property type="entry name" value="His_Phos_1"/>
    <property type="match status" value="1"/>
</dbReference>
<evidence type="ECO:0000256" key="2">
    <source>
        <dbReference type="PIRSR" id="PIRSR613078-1"/>
    </source>
</evidence>
<feature type="binding site" evidence="3">
    <location>
        <begin position="42"/>
        <end position="49"/>
    </location>
    <ligand>
        <name>substrate</name>
    </ligand>
</feature>
<organism evidence="4 5">
    <name type="scientific">Ligilactobacillus equi DSM 15833 = JCM 10991</name>
    <dbReference type="NCBI Taxonomy" id="1423740"/>
    <lineage>
        <taxon>Bacteria</taxon>
        <taxon>Bacillati</taxon>
        <taxon>Bacillota</taxon>
        <taxon>Bacilli</taxon>
        <taxon>Lactobacillales</taxon>
        <taxon>Lactobacillaceae</taxon>
        <taxon>Ligilactobacillus</taxon>
    </lineage>
</organism>
<feature type="active site" description="Tele-phosphohistidine intermediate" evidence="2">
    <location>
        <position position="43"/>
    </location>
</feature>
<evidence type="ECO:0000256" key="3">
    <source>
        <dbReference type="PIRSR" id="PIRSR613078-2"/>
    </source>
</evidence>
<proteinExistence type="predicted"/>
<comment type="caution">
    <text evidence="4">The sequence shown here is derived from an EMBL/GenBank/DDBJ whole genome shotgun (WGS) entry which is preliminary data.</text>
</comment>
<evidence type="ECO:0000313" key="4">
    <source>
        <dbReference type="EMBL" id="KRL80496.1"/>
    </source>
</evidence>
<name>A0A0R1TH69_9LACO</name>
<dbReference type="STRING" id="1423740.FC36_GL002144"/>
<feature type="active site" description="Proton donor/acceptor" evidence="2">
    <location>
        <position position="119"/>
    </location>
</feature>
<dbReference type="PATRIC" id="fig|1423740.3.peg.2328"/>
<dbReference type="SMART" id="SM00855">
    <property type="entry name" value="PGAM"/>
    <property type="match status" value="1"/>
</dbReference>
<reference evidence="4 5" key="1">
    <citation type="journal article" date="2015" name="Genome Announc.">
        <title>Expanding the biotechnology potential of lactobacilli through comparative genomics of 213 strains and associated genera.</title>
        <authorList>
            <person name="Sun Z."/>
            <person name="Harris H.M."/>
            <person name="McCann A."/>
            <person name="Guo C."/>
            <person name="Argimon S."/>
            <person name="Zhang W."/>
            <person name="Yang X."/>
            <person name="Jeffery I.B."/>
            <person name="Cooney J.C."/>
            <person name="Kagawa T.F."/>
            <person name="Liu W."/>
            <person name="Song Y."/>
            <person name="Salvetti E."/>
            <person name="Wrobel A."/>
            <person name="Rasinkangas P."/>
            <person name="Parkhill J."/>
            <person name="Rea M.C."/>
            <person name="O'Sullivan O."/>
            <person name="Ritari J."/>
            <person name="Douillard F.P."/>
            <person name="Paul Ross R."/>
            <person name="Yang R."/>
            <person name="Briner A.E."/>
            <person name="Felis G.E."/>
            <person name="de Vos W.M."/>
            <person name="Barrangou R."/>
            <person name="Klaenhammer T.R."/>
            <person name="Caufield P.W."/>
            <person name="Cui Y."/>
            <person name="Zhang H."/>
            <person name="O'Toole P.W."/>
        </authorList>
    </citation>
    <scope>NUCLEOTIDE SEQUENCE [LARGE SCALE GENOMIC DNA]</scope>
    <source>
        <strain evidence="4 5">DSM 15833</strain>
    </source>
</reference>
<dbReference type="PROSITE" id="PS00175">
    <property type="entry name" value="PG_MUTASE"/>
    <property type="match status" value="1"/>
</dbReference>
<dbReference type="RefSeq" id="WP_023858731.1">
    <property type="nucleotide sequence ID" value="NZ_AZFH01000057.1"/>
</dbReference>
<dbReference type="InterPro" id="IPR051695">
    <property type="entry name" value="Phosphoglycerate_Mutase"/>
</dbReference>
<dbReference type="CDD" id="cd07067">
    <property type="entry name" value="HP_PGM_like"/>
    <property type="match status" value="1"/>
</dbReference>
<dbReference type="GO" id="GO:0043456">
    <property type="term" value="P:regulation of pentose-phosphate shunt"/>
    <property type="evidence" value="ECO:0007669"/>
    <property type="project" value="TreeGrafter"/>
</dbReference>
<dbReference type="InterPro" id="IPR029033">
    <property type="entry name" value="His_PPase_superfam"/>
</dbReference>
<dbReference type="Gene3D" id="3.40.50.1240">
    <property type="entry name" value="Phosphoglycerate mutase-like"/>
    <property type="match status" value="1"/>
</dbReference>
<accession>A0A0R1TH69</accession>
<dbReference type="GO" id="GO:0005829">
    <property type="term" value="C:cytosol"/>
    <property type="evidence" value="ECO:0007669"/>
    <property type="project" value="TreeGrafter"/>
</dbReference>
<protein>
    <submittedName>
        <fullName evidence="4">Phosphoglycerate mutase</fullName>
    </submittedName>
</protein>
<keyword evidence="1" id="KW-0378">Hydrolase</keyword>
<dbReference type="Proteomes" id="UP000051048">
    <property type="component" value="Unassembled WGS sequence"/>
</dbReference>
<dbReference type="PANTHER" id="PTHR46517:SF1">
    <property type="entry name" value="FRUCTOSE-2,6-BISPHOSPHATASE TIGAR"/>
    <property type="match status" value="1"/>
</dbReference>
<dbReference type="EMBL" id="AZFH01000057">
    <property type="protein sequence ID" value="KRL80496.1"/>
    <property type="molecule type" value="Genomic_DNA"/>
</dbReference>
<dbReference type="GO" id="GO:0045820">
    <property type="term" value="P:negative regulation of glycolytic process"/>
    <property type="evidence" value="ECO:0007669"/>
    <property type="project" value="TreeGrafter"/>
</dbReference>
<gene>
    <name evidence="4" type="ORF">FC36_GL002144</name>
</gene>
<dbReference type="SUPFAM" id="SSF53254">
    <property type="entry name" value="Phosphoglycerate mutase-like"/>
    <property type="match status" value="1"/>
</dbReference>